<sequence>MKKKCLLVYLFLICFVSSVLLPVKVVQATTDTSYFEDMKILSKSEVTVKEMQDWARKSKATETFINLAPIYVNLSATHGGVNPAIAYAQSAKETGYGRFGGILDESFFNPCGIKTSQGGEDKDPLAHSKFKSWEEGISAHLDHLALYAGESSYPRKDTFDPRHFASIKGKATTVKDLGGKWAPSETYGLQIASLVKEIYKDVKPSESEGSTPVKPEGPKPSEPVETKPSEPVATKINSVTIDGTKYSTNKSKINTTNFGRPVNLSVDATGSGNFYEFWISDGKTWTPIAPGSAKTSASWTPKEKGYHDIWVGIKASSSSKDYIANFNTFYYIDNVATKINSVTIDGTKYSTNKSQINTTDFGRPINISVDATGSGNFYEFWISDGKTWTPIAPGSAKTSASWTPKEKGYHDIWVGIKASSSSKDYIANFNTFYYIDNVATKINSVTIDGTKYSTNKSQINTTDFGRPINISVDATGSGNFYEFWISDGKTWTPIAPGSAKTSASWTPKEKGYHDIWVGIKASSSSKEYIANFNTFYYISQPSVITKRLIVLDPGHNYGGDDGAYSNIDGITYSERDLNMEVSLKVKANLEKLGFKVILTRQPGDKSKDSLADSLAKRTKIADDAKADLFLSLHHDSGISSATGISTHYSSYRPTIDNEGVAPGVDPGGWQYDDLKIDYTPSAQAIVSKELANNLANGLSSSLGYVNRDAHDHGLYVTRQIGVPSVLLELGFISNKAEVARCSNDYEQEKKAKKIAEILYDYFNK</sequence>
<dbReference type="InterPro" id="IPR002901">
    <property type="entry name" value="MGlyc_endo_b_GlcNAc-like_dom"/>
</dbReference>
<keyword evidence="3" id="KW-0732">Signal</keyword>
<dbReference type="Proteomes" id="UP000740830">
    <property type="component" value="Unassembled WGS sequence"/>
</dbReference>
<dbReference type="Pfam" id="PF01520">
    <property type="entry name" value="Amidase_3"/>
    <property type="match status" value="1"/>
</dbReference>
<dbReference type="EMBL" id="JAHLDG010000019">
    <property type="protein sequence ID" value="MBU3220681.1"/>
    <property type="molecule type" value="Genomic_DNA"/>
</dbReference>
<evidence type="ECO:0000313" key="6">
    <source>
        <dbReference type="Proteomes" id="UP000740830"/>
    </source>
</evidence>
<evidence type="ECO:0000256" key="2">
    <source>
        <dbReference type="SAM" id="MobiDB-lite"/>
    </source>
</evidence>
<comment type="caution">
    <text evidence="5">The sequence shown here is derived from an EMBL/GenBank/DDBJ whole genome shotgun (WGS) entry which is preliminary data.</text>
</comment>
<feature type="compositionally biased region" description="Basic and acidic residues" evidence="2">
    <location>
        <begin position="216"/>
        <end position="228"/>
    </location>
</feature>
<organism evidence="5 6">
    <name type="scientific">Clostridium algidicarnis</name>
    <dbReference type="NCBI Taxonomy" id="37659"/>
    <lineage>
        <taxon>Bacteria</taxon>
        <taxon>Bacillati</taxon>
        <taxon>Bacillota</taxon>
        <taxon>Clostridia</taxon>
        <taxon>Eubacteriales</taxon>
        <taxon>Clostridiaceae</taxon>
        <taxon>Clostridium</taxon>
    </lineage>
</organism>
<proteinExistence type="predicted"/>
<evidence type="ECO:0000313" key="5">
    <source>
        <dbReference type="EMBL" id="MBU3220681.1"/>
    </source>
</evidence>
<feature type="domain" description="MurNAc-LAA" evidence="4">
    <location>
        <begin position="618"/>
        <end position="759"/>
    </location>
</feature>
<keyword evidence="1 5" id="KW-0378">Hydrolase</keyword>
<dbReference type="GO" id="GO:0008745">
    <property type="term" value="F:N-acetylmuramoyl-L-alanine amidase activity"/>
    <property type="evidence" value="ECO:0007669"/>
    <property type="project" value="UniProtKB-EC"/>
</dbReference>
<dbReference type="CDD" id="cd02696">
    <property type="entry name" value="MurNAc-LAA"/>
    <property type="match status" value="1"/>
</dbReference>
<evidence type="ECO:0000256" key="1">
    <source>
        <dbReference type="ARBA" id="ARBA00022801"/>
    </source>
</evidence>
<dbReference type="RefSeq" id="WP_216132548.1">
    <property type="nucleotide sequence ID" value="NZ_JAHLDG010000019.1"/>
</dbReference>
<dbReference type="PANTHER" id="PTHR30404:SF0">
    <property type="entry name" value="N-ACETYLMURAMOYL-L-ALANINE AMIDASE AMIC"/>
    <property type="match status" value="1"/>
</dbReference>
<evidence type="ECO:0000259" key="4">
    <source>
        <dbReference type="SMART" id="SM00646"/>
    </source>
</evidence>
<dbReference type="SMART" id="SM00646">
    <property type="entry name" value="Ami_3"/>
    <property type="match status" value="1"/>
</dbReference>
<accession>A0ABS6C5A9</accession>
<dbReference type="InterPro" id="IPR050695">
    <property type="entry name" value="N-acetylmuramoyl_amidase_3"/>
</dbReference>
<feature type="signal peptide" evidence="3">
    <location>
        <begin position="1"/>
        <end position="21"/>
    </location>
</feature>
<dbReference type="PANTHER" id="PTHR30404">
    <property type="entry name" value="N-ACETYLMURAMOYL-L-ALANINE AMIDASE"/>
    <property type="match status" value="1"/>
</dbReference>
<evidence type="ECO:0000256" key="3">
    <source>
        <dbReference type="SAM" id="SignalP"/>
    </source>
</evidence>
<protein>
    <submittedName>
        <fullName evidence="5">N-acetylmuramoyl-L-alanine amidase</fullName>
        <ecNumber evidence="5">3.5.1.28</ecNumber>
    </submittedName>
</protein>
<keyword evidence="6" id="KW-1185">Reference proteome</keyword>
<feature type="chain" id="PRO_5046823181" evidence="3">
    <location>
        <begin position="22"/>
        <end position="764"/>
    </location>
</feature>
<feature type="region of interest" description="Disordered" evidence="2">
    <location>
        <begin position="203"/>
        <end position="235"/>
    </location>
</feature>
<name>A0ABS6C5A9_9CLOT</name>
<dbReference type="InterPro" id="IPR002508">
    <property type="entry name" value="MurNAc-LAA_cat"/>
</dbReference>
<gene>
    <name evidence="5" type="ORF">KPL27_11365</name>
</gene>
<dbReference type="Pfam" id="PF01832">
    <property type="entry name" value="Glucosaminidase"/>
    <property type="match status" value="1"/>
</dbReference>
<reference evidence="5 6" key="1">
    <citation type="submission" date="2021-06" db="EMBL/GenBank/DDBJ databases">
        <title>Clostridia strains as spoilage organisms.</title>
        <authorList>
            <person name="Wambui J."/>
            <person name="Stephan R."/>
            <person name="Stevens M.J.A."/>
        </authorList>
    </citation>
    <scope>NUCLEOTIDE SEQUENCE [LARGE SCALE GENOMIC DNA]</scope>
    <source>
        <strain evidence="5 6">CM013</strain>
    </source>
</reference>
<dbReference type="EC" id="3.5.1.28" evidence="5"/>